<dbReference type="Gene3D" id="3.10.110.10">
    <property type="entry name" value="Ubiquitin Conjugating Enzyme"/>
    <property type="match status" value="1"/>
</dbReference>
<dbReference type="AlphaFoldDB" id="A0A8J4C9Q7"/>
<dbReference type="Pfam" id="PF00179">
    <property type="entry name" value="UQ_con"/>
    <property type="match status" value="1"/>
</dbReference>
<sequence>MGQREGMYREALALVKCFTTSMSLLELLVVPASDPRDTPAPGAVTQPSGVTAAGGCGAGGSGPGSDQPLSTIFESLGRRCSIFKRSAQELADGAAEDISALGLALELGALADEVAAGVSMWQSNVGKAPGALDVFLQLPDGTEDGGAAQGCSGDGTNVPLAKQGHCGAGTAGVDGPSSAAADALNTHAAQRSEYVSVMRPLQFREVSLLNDHYFRRDAESSSSSAGGDVMRRRLKRITGEISGLATGLPLDWEASAFVAVDDNRVDVLRALVIPASDTPYANGAFIFDIYLPPEYPNLPPKVQFLTTAGGRVRFNPNLYNDGKVCLSLLGTWAGPSWDPAMSTILQVLVSIQSMILVSDPYYNEPGWESQANTAKGRQAAGDYANIQRYNTLAFSILPALEMVAQPESKNCPLSGGSTFRDVLAQHFRFKRAELLRQCDEWMAEITASANRAKQTPGHSDPQESSQEKIRKYTEVILPRIKSLLQNV</sequence>
<organism evidence="5 6">
    <name type="scientific">Volvox reticuliferus</name>
    <dbReference type="NCBI Taxonomy" id="1737510"/>
    <lineage>
        <taxon>Eukaryota</taxon>
        <taxon>Viridiplantae</taxon>
        <taxon>Chlorophyta</taxon>
        <taxon>core chlorophytes</taxon>
        <taxon>Chlorophyceae</taxon>
        <taxon>CS clade</taxon>
        <taxon>Chlamydomonadales</taxon>
        <taxon>Volvocaceae</taxon>
        <taxon>Volvox</taxon>
    </lineage>
</organism>
<proteinExistence type="predicted"/>
<keyword evidence="2" id="KW-0833">Ubl conjugation pathway</keyword>
<dbReference type="OrthoDB" id="47801at2759"/>
<feature type="region of interest" description="Disordered" evidence="3">
    <location>
        <begin position="449"/>
        <end position="468"/>
    </location>
</feature>
<dbReference type="SMART" id="SM00212">
    <property type="entry name" value="UBCc"/>
    <property type="match status" value="1"/>
</dbReference>
<evidence type="ECO:0000313" key="5">
    <source>
        <dbReference type="EMBL" id="GIL78403.1"/>
    </source>
</evidence>
<evidence type="ECO:0000256" key="1">
    <source>
        <dbReference type="ARBA" id="ARBA00022679"/>
    </source>
</evidence>
<dbReference type="InterPro" id="IPR000608">
    <property type="entry name" value="UBC"/>
</dbReference>
<keyword evidence="1" id="KW-0808">Transferase</keyword>
<dbReference type="GO" id="GO:0016740">
    <property type="term" value="F:transferase activity"/>
    <property type="evidence" value="ECO:0007669"/>
    <property type="project" value="UniProtKB-KW"/>
</dbReference>
<dbReference type="CDD" id="cd23810">
    <property type="entry name" value="UBCc_BIRC6"/>
    <property type="match status" value="1"/>
</dbReference>
<dbReference type="PANTHER" id="PTHR46116:SF39">
    <property type="entry name" value="BACULOVIRAL IAP REPEAT-CONTAINING PROTEIN 6"/>
    <property type="match status" value="1"/>
</dbReference>
<feature type="compositionally biased region" description="Gly residues" evidence="3">
    <location>
        <begin position="52"/>
        <end position="63"/>
    </location>
</feature>
<feature type="region of interest" description="Disordered" evidence="3">
    <location>
        <begin position="37"/>
        <end position="68"/>
    </location>
</feature>
<dbReference type="SUPFAM" id="SSF54495">
    <property type="entry name" value="UBC-like"/>
    <property type="match status" value="1"/>
</dbReference>
<comment type="caution">
    <text evidence="5">The sequence shown here is derived from an EMBL/GenBank/DDBJ whole genome shotgun (WGS) entry which is preliminary data.</text>
</comment>
<accession>A0A8J4C9Q7</accession>
<evidence type="ECO:0000313" key="6">
    <source>
        <dbReference type="Proteomes" id="UP000747110"/>
    </source>
</evidence>
<name>A0A8J4C9Q7_9CHLO</name>
<reference evidence="5" key="1">
    <citation type="journal article" date="2021" name="Proc. Natl. Acad. Sci. U.S.A.">
        <title>Three genomes in the algal genus Volvox reveal the fate of a haploid sex-determining region after a transition to homothallism.</title>
        <authorList>
            <person name="Yamamoto K."/>
            <person name="Hamaji T."/>
            <person name="Kawai-Toyooka H."/>
            <person name="Matsuzaki R."/>
            <person name="Takahashi F."/>
            <person name="Nishimura Y."/>
            <person name="Kawachi M."/>
            <person name="Noguchi H."/>
            <person name="Minakuchi Y."/>
            <person name="Umen J.G."/>
            <person name="Toyoda A."/>
            <person name="Nozaki H."/>
        </authorList>
    </citation>
    <scope>NUCLEOTIDE SEQUENCE</scope>
    <source>
        <strain evidence="5">NIES-3786</strain>
    </source>
</reference>
<dbReference type="EMBL" id="BNCP01000013">
    <property type="protein sequence ID" value="GIL78403.1"/>
    <property type="molecule type" value="Genomic_DNA"/>
</dbReference>
<dbReference type="InterPro" id="IPR016135">
    <property type="entry name" value="UBQ-conjugating_enzyme/RWD"/>
</dbReference>
<dbReference type="Proteomes" id="UP000747110">
    <property type="component" value="Unassembled WGS sequence"/>
</dbReference>
<protein>
    <recommendedName>
        <fullName evidence="4">UBC core domain-containing protein</fullName>
    </recommendedName>
</protein>
<dbReference type="PANTHER" id="PTHR46116">
    <property type="entry name" value="(E3-INDEPENDENT) E2 UBIQUITIN-CONJUGATING ENZYME"/>
    <property type="match status" value="1"/>
</dbReference>
<evidence type="ECO:0000259" key="4">
    <source>
        <dbReference type="PROSITE" id="PS50127"/>
    </source>
</evidence>
<dbReference type="PROSITE" id="PS50127">
    <property type="entry name" value="UBC_2"/>
    <property type="match status" value="1"/>
</dbReference>
<evidence type="ECO:0000256" key="2">
    <source>
        <dbReference type="ARBA" id="ARBA00022786"/>
    </source>
</evidence>
<feature type="domain" description="UBC core" evidence="4">
    <location>
        <begin position="232"/>
        <end position="396"/>
    </location>
</feature>
<keyword evidence="6" id="KW-1185">Reference proteome</keyword>
<gene>
    <name evidence="5" type="ORF">Vretifemale_7873</name>
</gene>
<evidence type="ECO:0000256" key="3">
    <source>
        <dbReference type="SAM" id="MobiDB-lite"/>
    </source>
</evidence>